<dbReference type="SMART" id="SM01321">
    <property type="entry name" value="Y1_Tnp"/>
    <property type="match status" value="1"/>
</dbReference>
<dbReference type="RefSeq" id="WP_003611630.1">
    <property type="nucleotide sequence ID" value="NZ_BNHQ01000008.1"/>
</dbReference>
<sequence length="151" mass="17578">MTEKMKDAVYTKRYVYNCHYHLIWCTKYRNQIFTTSELASEMKELIIDTATSNDIQIEKLEVMPEHVHAMISFRPSKSISSVVKALKGHTGYVFLRDHPDVRKNKCWGGNLWSSSYYIGTVGNMSKDTIERYINDQIYNAKKDGKPYPSTH</sequence>
<dbReference type="EMBL" id="BNHY01000008">
    <property type="protein sequence ID" value="GHN33474.1"/>
    <property type="molecule type" value="Genomic_DNA"/>
</dbReference>
<feature type="domain" description="Transposase IS200-like" evidence="1">
    <location>
        <begin position="15"/>
        <end position="136"/>
    </location>
</feature>
<evidence type="ECO:0000259" key="1">
    <source>
        <dbReference type="SMART" id="SM01321"/>
    </source>
</evidence>
<dbReference type="Pfam" id="PF01797">
    <property type="entry name" value="Y1_Tnp"/>
    <property type="match status" value="1"/>
</dbReference>
<protein>
    <submittedName>
        <fullName evidence="2">Transposase</fullName>
    </submittedName>
</protein>
<reference evidence="2 3" key="1">
    <citation type="journal article" date="2022" name="J. Dairy Sci.">
        <title>Genetic diversity of Lactobacillus delbrueckii isolated from raw milk in Hokkaido, Japan.</title>
        <authorList>
            <person name="Tsuchihashi H."/>
            <person name="Ichikawa A."/>
            <person name="Takeda M."/>
            <person name="Koizumi A."/>
            <person name="Mizoguchi C."/>
            <person name="Ishida T."/>
            <person name="Kimura K."/>
        </authorList>
    </citation>
    <scope>NUCLEOTIDE SEQUENCE [LARGE SCALE GENOMIC DNA]</scope>
    <source>
        <strain evidence="2 3">ME-791</strain>
    </source>
</reference>
<dbReference type="NCBIfam" id="NF033573">
    <property type="entry name" value="transpos_IS200"/>
    <property type="match status" value="1"/>
</dbReference>
<organism evidence="2 3">
    <name type="scientific">Lactobacillus delbrueckii</name>
    <dbReference type="NCBI Taxonomy" id="1584"/>
    <lineage>
        <taxon>Bacteria</taxon>
        <taxon>Bacillati</taxon>
        <taxon>Bacillota</taxon>
        <taxon>Bacilli</taxon>
        <taxon>Lactobacillales</taxon>
        <taxon>Lactobacillaceae</taxon>
        <taxon>Lactobacillus</taxon>
    </lineage>
</organism>
<dbReference type="Gene3D" id="3.30.70.1290">
    <property type="entry name" value="Transposase IS200-like"/>
    <property type="match status" value="1"/>
</dbReference>
<dbReference type="InterPro" id="IPR036515">
    <property type="entry name" value="Transposase_17_sf"/>
</dbReference>
<evidence type="ECO:0000313" key="2">
    <source>
        <dbReference type="EMBL" id="GHN33474.1"/>
    </source>
</evidence>
<dbReference type="AlphaFoldDB" id="A0ABD0AF16"/>
<gene>
    <name evidence="2" type="ORF">ME791_06260</name>
</gene>
<dbReference type="SUPFAM" id="SSF143422">
    <property type="entry name" value="Transposase IS200-like"/>
    <property type="match status" value="1"/>
</dbReference>
<dbReference type="InterPro" id="IPR002686">
    <property type="entry name" value="Transposase_17"/>
</dbReference>
<dbReference type="Proteomes" id="UP001054884">
    <property type="component" value="Unassembled WGS sequence"/>
</dbReference>
<dbReference type="PANTHER" id="PTHR33360:SF2">
    <property type="entry name" value="TRANSPOSASE FOR INSERTION SEQUENCE ELEMENT IS200"/>
    <property type="match status" value="1"/>
</dbReference>
<evidence type="ECO:0000313" key="3">
    <source>
        <dbReference type="Proteomes" id="UP001054884"/>
    </source>
</evidence>
<name>A0ABD0AF16_9LACO</name>
<comment type="caution">
    <text evidence="2">The sequence shown here is derived from an EMBL/GenBank/DDBJ whole genome shotgun (WGS) entry which is preliminary data.</text>
</comment>
<accession>A0ABD0AF16</accession>
<proteinExistence type="predicted"/>
<dbReference type="PANTHER" id="PTHR33360">
    <property type="entry name" value="TRANSPOSASE FOR INSERTION SEQUENCE ELEMENT IS200"/>
    <property type="match status" value="1"/>
</dbReference>